<accession>A0AAD3M4B9</accession>
<comment type="caution">
    <text evidence="2">The sequence shown here is derived from an EMBL/GenBank/DDBJ whole genome shotgun (WGS) entry which is preliminary data.</text>
</comment>
<evidence type="ECO:0000256" key="1">
    <source>
        <dbReference type="SAM" id="MobiDB-lite"/>
    </source>
</evidence>
<organism evidence="2 4">
    <name type="scientific">Lates japonicus</name>
    <name type="common">Japanese lates</name>
    <dbReference type="NCBI Taxonomy" id="270547"/>
    <lineage>
        <taxon>Eukaryota</taxon>
        <taxon>Metazoa</taxon>
        <taxon>Chordata</taxon>
        <taxon>Craniata</taxon>
        <taxon>Vertebrata</taxon>
        <taxon>Euteleostomi</taxon>
        <taxon>Actinopterygii</taxon>
        <taxon>Neopterygii</taxon>
        <taxon>Teleostei</taxon>
        <taxon>Neoteleostei</taxon>
        <taxon>Acanthomorphata</taxon>
        <taxon>Carangaria</taxon>
        <taxon>Carangaria incertae sedis</taxon>
        <taxon>Centropomidae</taxon>
        <taxon>Lates</taxon>
    </lineage>
</organism>
<feature type="region of interest" description="Disordered" evidence="1">
    <location>
        <begin position="708"/>
        <end position="862"/>
    </location>
</feature>
<feature type="compositionally biased region" description="Low complexity" evidence="1">
    <location>
        <begin position="745"/>
        <end position="764"/>
    </location>
</feature>
<feature type="region of interest" description="Disordered" evidence="1">
    <location>
        <begin position="629"/>
        <end position="666"/>
    </location>
</feature>
<feature type="compositionally biased region" description="Polar residues" evidence="1">
    <location>
        <begin position="784"/>
        <end position="793"/>
    </location>
</feature>
<reference evidence="2" key="1">
    <citation type="submission" date="2022-08" db="EMBL/GenBank/DDBJ databases">
        <title>Genome sequencing of akame (Lates japonicus).</title>
        <authorList>
            <person name="Hashiguchi Y."/>
            <person name="Takahashi H."/>
        </authorList>
    </citation>
    <scope>NUCLEOTIDE SEQUENCE</scope>
    <source>
        <strain evidence="2">Kochi</strain>
    </source>
</reference>
<feature type="region of interest" description="Disordered" evidence="1">
    <location>
        <begin position="264"/>
        <end position="329"/>
    </location>
</feature>
<dbReference type="EMBL" id="BRZM01003274">
    <property type="protein sequence ID" value="GLD46931.1"/>
    <property type="molecule type" value="Genomic_DNA"/>
</dbReference>
<feature type="region of interest" description="Disordered" evidence="1">
    <location>
        <begin position="221"/>
        <end position="242"/>
    </location>
</feature>
<feature type="compositionally biased region" description="Low complexity" evidence="1">
    <location>
        <begin position="265"/>
        <end position="291"/>
    </location>
</feature>
<feature type="region of interest" description="Disordered" evidence="1">
    <location>
        <begin position="405"/>
        <end position="432"/>
    </location>
</feature>
<feature type="region of interest" description="Disordered" evidence="1">
    <location>
        <begin position="366"/>
        <end position="388"/>
    </location>
</feature>
<proteinExistence type="predicted"/>
<dbReference type="EMBL" id="BRZM01003275">
    <property type="protein sequence ID" value="GLD46941.1"/>
    <property type="molecule type" value="Genomic_DNA"/>
</dbReference>
<dbReference type="GO" id="GO:0030154">
    <property type="term" value="P:cell differentiation"/>
    <property type="evidence" value="ECO:0007669"/>
    <property type="project" value="TreeGrafter"/>
</dbReference>
<feature type="compositionally biased region" description="Low complexity" evidence="1">
    <location>
        <begin position="405"/>
        <end position="419"/>
    </location>
</feature>
<feature type="compositionally biased region" description="Basic and acidic residues" evidence="1">
    <location>
        <begin position="65"/>
        <end position="100"/>
    </location>
</feature>
<feature type="compositionally biased region" description="Polar residues" evidence="1">
    <location>
        <begin position="551"/>
        <end position="568"/>
    </location>
</feature>
<feature type="compositionally biased region" description="Gly residues" evidence="1">
    <location>
        <begin position="104"/>
        <end position="113"/>
    </location>
</feature>
<dbReference type="InterPro" id="IPR033184">
    <property type="entry name" value="PRRC2"/>
</dbReference>
<feature type="compositionally biased region" description="Low complexity" evidence="1">
    <location>
        <begin position="639"/>
        <end position="664"/>
    </location>
</feature>
<feature type="region of interest" description="Disordered" evidence="1">
    <location>
        <begin position="530"/>
        <end position="596"/>
    </location>
</feature>
<feature type="compositionally biased region" description="Pro residues" evidence="1">
    <location>
        <begin position="579"/>
        <end position="588"/>
    </location>
</feature>
<feature type="compositionally biased region" description="Polar residues" evidence="1">
    <location>
        <begin position="145"/>
        <end position="165"/>
    </location>
</feature>
<feature type="non-terminal residue" evidence="2">
    <location>
        <position position="1"/>
    </location>
</feature>
<feature type="compositionally biased region" description="Low complexity" evidence="1">
    <location>
        <begin position="116"/>
        <end position="127"/>
    </location>
</feature>
<feature type="compositionally biased region" description="Basic and acidic residues" evidence="1">
    <location>
        <begin position="771"/>
        <end position="781"/>
    </location>
</feature>
<gene>
    <name evidence="2" type="ORF">AKAME5_002709100</name>
    <name evidence="3" type="ORF">AKAME5_002709200</name>
</gene>
<keyword evidence="4" id="KW-1185">Reference proteome</keyword>
<dbReference type="Proteomes" id="UP001279410">
    <property type="component" value="Unassembled WGS sequence"/>
</dbReference>
<protein>
    <submittedName>
        <fullName evidence="2">Protein PRRC2C</fullName>
    </submittedName>
</protein>
<feature type="compositionally biased region" description="Polar residues" evidence="1">
    <location>
        <begin position="376"/>
        <end position="388"/>
    </location>
</feature>
<evidence type="ECO:0000313" key="3">
    <source>
        <dbReference type="EMBL" id="GLD46941.1"/>
    </source>
</evidence>
<feature type="compositionally biased region" description="Low complexity" evidence="1">
    <location>
        <begin position="538"/>
        <end position="550"/>
    </location>
</feature>
<evidence type="ECO:0000313" key="4">
    <source>
        <dbReference type="Proteomes" id="UP001279410"/>
    </source>
</evidence>
<feature type="region of interest" description="Disordered" evidence="1">
    <location>
        <begin position="20"/>
        <end position="172"/>
    </location>
</feature>
<dbReference type="PANTHER" id="PTHR14038">
    <property type="entry name" value="BAT2 HLA-B-ASSOCIATED TRANSCRIPT 2"/>
    <property type="match status" value="1"/>
</dbReference>
<sequence length="862" mass="90913">GVKPGAEGSVELAIDSIQFGAPSSAGSTDSDGVPALLETGSENKLPAPKEQRQKQPRAGPIKTQKLPEMEPVETKEYKPGPIGKERSLKNRKAKDARGGEGEGMEGGVPGGGVSRTTDSSPPTSDTTVPELGGDIEGMITVPSAEYTSNSKESVTDYTTPSSSLADSVPTGGNKIEESLVANVALPHSLPLPRRETLQQSSSLSTVSPATVDLTLKMESARKAWENSPSLEKNSPVTSSSSPITSCASSYSSFSSASMPQIPVASVTPSTSLSGSGTYTTSSLSTKTTTASDPPNICKVKPQQLQGGSLSSSSSSSSSSSFSQLGCVPPLLPQQQQTPQVYVSQSAAGSAAQIPAFYMDTSHLFSTPHPRLAPPSLAQQQGFQPGLSQPTAVQQIPIPIYAPLQGQPQHQHTHQPQLGLSTGPPVSQPQDLFSSSLQPYRSQQAFMQSSLSQPSMMLSGPSLHSYPGVQAPELGKPQSNLAYQQPSSTQHIPILFEPQLNQPSGMGGSQLIDTHLLQARQGMNQHSNMYSGQVQQHGQSSYYSNTQSPSSAMQQVTVPLPGSQLSLPNFGSGGGQPLLALPPTPPQAQPPSINRQPPVSQPYRGIMGPNHNMMQPPTSKMDMDLKLFGSGMDVKPGTPPVSARSTTPTSSPYRASSTSPSSQSSKMNSMLYQKQFQPSSAGMRMTQHFPGQFNPQILSQPNIVSPLVRPPHANSFAGGVQRSPMGPPMSPNMGGGLMPHPRPQHPQHSQHPPRGPSGPSIGPRGTQAALKAEQDLKAKQRAEVLQSTHKFFSEQQQQQQLKAPQVNKASRLDQGGKPPLDTSAPNHQAGGDRPDSDKPPVSTAKPIRTGPIKPQAIKPEEGK</sequence>
<name>A0AAD3M4B9_LATJO</name>
<dbReference type="PANTHER" id="PTHR14038:SF6">
    <property type="entry name" value="PROTEIN PRRC2C"/>
    <property type="match status" value="1"/>
</dbReference>
<evidence type="ECO:0000313" key="2">
    <source>
        <dbReference type="EMBL" id="GLD46931.1"/>
    </source>
</evidence>
<feature type="compositionally biased region" description="Polar residues" evidence="1">
    <location>
        <begin position="423"/>
        <end position="432"/>
    </location>
</feature>
<dbReference type="AlphaFoldDB" id="A0AAD3M4B9"/>
<feature type="region of interest" description="Disordered" evidence="1">
    <location>
        <begin position="191"/>
        <end position="210"/>
    </location>
</feature>
<feature type="compositionally biased region" description="Low complexity" evidence="1">
    <location>
        <begin position="302"/>
        <end position="329"/>
    </location>
</feature>